<evidence type="ECO:0000259" key="1">
    <source>
        <dbReference type="Pfam" id="PF09722"/>
    </source>
</evidence>
<gene>
    <name evidence="2" type="ORF">SAMN04488129_1268</name>
</gene>
<dbReference type="EMBL" id="FOBC01000026">
    <property type="protein sequence ID" value="SEM10249.1"/>
    <property type="molecule type" value="Genomic_DNA"/>
</dbReference>
<dbReference type="AlphaFoldDB" id="A0A1H7VMW6"/>
<dbReference type="STRING" id="650850.SAMN04488129_1268"/>
<reference evidence="3" key="1">
    <citation type="submission" date="2016-10" db="EMBL/GenBank/DDBJ databases">
        <authorList>
            <person name="Varghese N."/>
            <person name="Submissions S."/>
        </authorList>
    </citation>
    <scope>NUCLEOTIDE SEQUENCE [LARGE SCALE GENOMIC DNA]</scope>
    <source>
        <strain evidence="3">CGMCC 1.9150</strain>
    </source>
</reference>
<accession>A0A1H7VMW6</accession>
<dbReference type="RefSeq" id="WP_089715584.1">
    <property type="nucleotide sequence ID" value="NZ_FOBC01000026.1"/>
</dbReference>
<evidence type="ECO:0000313" key="3">
    <source>
        <dbReference type="Proteomes" id="UP000198807"/>
    </source>
</evidence>
<organism evidence="2 3">
    <name type="scientific">Halomonas daqiaonensis</name>
    <dbReference type="NCBI Taxonomy" id="650850"/>
    <lineage>
        <taxon>Bacteria</taxon>
        <taxon>Pseudomonadati</taxon>
        <taxon>Pseudomonadota</taxon>
        <taxon>Gammaproteobacteria</taxon>
        <taxon>Oceanospirillales</taxon>
        <taxon>Halomonadaceae</taxon>
        <taxon>Halomonas</taxon>
    </lineage>
</organism>
<proteinExistence type="predicted"/>
<dbReference type="Proteomes" id="UP000198807">
    <property type="component" value="Unassembled WGS sequence"/>
</dbReference>
<dbReference type="Pfam" id="PF09722">
    <property type="entry name" value="Xre_MbcA_ParS_C"/>
    <property type="match status" value="1"/>
</dbReference>
<feature type="domain" description="Antitoxin Xre/MbcA/ParS-like toxin-binding" evidence="1">
    <location>
        <begin position="166"/>
        <end position="214"/>
    </location>
</feature>
<protein>
    <recommendedName>
        <fullName evidence="1">Antitoxin Xre/MbcA/ParS-like toxin-binding domain-containing protein</fullName>
    </recommendedName>
</protein>
<evidence type="ECO:0000313" key="2">
    <source>
        <dbReference type="EMBL" id="SEM10249.1"/>
    </source>
</evidence>
<dbReference type="OrthoDB" id="9795766at2"/>
<dbReference type="InterPro" id="IPR024467">
    <property type="entry name" value="Xre/MbcA/ParS-like_toxin-bd"/>
</dbReference>
<sequence length="218" mass="24912">MKPSSHPSTDPLAQIFAYRAIDLRDRFPQPLESFRKALECLQSERSYMAAMSGEIIAYLRGGNFLTVPDEFFIRRSGELDATLVPPAENDPVCAKVQAWLRKTLTRRDVDTTKGVPAEERPYSLDQLLAQCNPQAPNPDELKAWQDMPDVGREILEAPTETDIWQAAERLFESREGAERWMTSPEIALRGRTPADVVVEDPQRVYDLIMRLEYGVFRR</sequence>
<name>A0A1H7VMW6_9GAMM</name>
<keyword evidence="3" id="KW-1185">Reference proteome</keyword>